<evidence type="ECO:0000313" key="2">
    <source>
        <dbReference type="Proteomes" id="UP000324222"/>
    </source>
</evidence>
<reference evidence="1 2" key="1">
    <citation type="submission" date="2019-05" db="EMBL/GenBank/DDBJ databases">
        <title>Another draft genome of Portunus trituberculatus and its Hox gene families provides insights of decapod evolution.</title>
        <authorList>
            <person name="Jeong J.-H."/>
            <person name="Song I."/>
            <person name="Kim S."/>
            <person name="Choi T."/>
            <person name="Kim D."/>
            <person name="Ryu S."/>
            <person name="Kim W."/>
        </authorList>
    </citation>
    <scope>NUCLEOTIDE SEQUENCE [LARGE SCALE GENOMIC DNA]</scope>
    <source>
        <tissue evidence="1">Muscle</tissue>
    </source>
</reference>
<keyword evidence="2" id="KW-1185">Reference proteome</keyword>
<dbReference type="EMBL" id="VSRR010001283">
    <property type="protein sequence ID" value="MPC24050.1"/>
    <property type="molecule type" value="Genomic_DNA"/>
</dbReference>
<protein>
    <submittedName>
        <fullName evidence="1">Uncharacterized protein</fullName>
    </submittedName>
</protein>
<sequence length="82" mass="9282">MKAEIIFIGNDFVVEDFRQERFGVGVSVRAVWIGRPDTVDRVKHCGVFKSRPGGRILLAKRFSGASYLQGERKRKNIIVISC</sequence>
<dbReference type="AlphaFoldDB" id="A0A5B7DRG9"/>
<accession>A0A5B7DRG9</accession>
<proteinExistence type="predicted"/>
<dbReference type="Proteomes" id="UP000324222">
    <property type="component" value="Unassembled WGS sequence"/>
</dbReference>
<name>A0A5B7DRG9_PORTR</name>
<evidence type="ECO:0000313" key="1">
    <source>
        <dbReference type="EMBL" id="MPC24050.1"/>
    </source>
</evidence>
<organism evidence="1 2">
    <name type="scientific">Portunus trituberculatus</name>
    <name type="common">Swimming crab</name>
    <name type="synonym">Neptunus trituberculatus</name>
    <dbReference type="NCBI Taxonomy" id="210409"/>
    <lineage>
        <taxon>Eukaryota</taxon>
        <taxon>Metazoa</taxon>
        <taxon>Ecdysozoa</taxon>
        <taxon>Arthropoda</taxon>
        <taxon>Crustacea</taxon>
        <taxon>Multicrustacea</taxon>
        <taxon>Malacostraca</taxon>
        <taxon>Eumalacostraca</taxon>
        <taxon>Eucarida</taxon>
        <taxon>Decapoda</taxon>
        <taxon>Pleocyemata</taxon>
        <taxon>Brachyura</taxon>
        <taxon>Eubrachyura</taxon>
        <taxon>Portunoidea</taxon>
        <taxon>Portunidae</taxon>
        <taxon>Portuninae</taxon>
        <taxon>Portunus</taxon>
    </lineage>
</organism>
<comment type="caution">
    <text evidence="1">The sequence shown here is derived from an EMBL/GenBank/DDBJ whole genome shotgun (WGS) entry which is preliminary data.</text>
</comment>
<gene>
    <name evidence="1" type="ORF">E2C01_017121</name>
</gene>